<feature type="non-terminal residue" evidence="1">
    <location>
        <position position="1"/>
    </location>
</feature>
<dbReference type="PANTHER" id="PTHR43475:SF1">
    <property type="entry name" value="METHYLTHIORIBOSE-1-PHOSPHATE ISOMERASE"/>
    <property type="match status" value="1"/>
</dbReference>
<dbReference type="GO" id="GO:0019509">
    <property type="term" value="P:L-methionine salvage from methylthioadenosine"/>
    <property type="evidence" value="ECO:0007669"/>
    <property type="project" value="TreeGrafter"/>
</dbReference>
<evidence type="ECO:0000313" key="1">
    <source>
        <dbReference type="EMBL" id="SVC47450.1"/>
    </source>
</evidence>
<dbReference type="SUPFAM" id="SSF100950">
    <property type="entry name" value="NagB/RpiA/CoA transferase-like"/>
    <property type="match status" value="1"/>
</dbReference>
<protein>
    <recommendedName>
        <fullName evidence="2">S-methyl-5-thioribose-1-phosphate isomerase</fullName>
    </recommendedName>
</protein>
<dbReference type="GO" id="GO:0046523">
    <property type="term" value="F:S-methyl-5-thioribose-1-phosphate isomerase activity"/>
    <property type="evidence" value="ECO:0007669"/>
    <property type="project" value="TreeGrafter"/>
</dbReference>
<dbReference type="EMBL" id="UINC01093209">
    <property type="protein sequence ID" value="SVC47450.1"/>
    <property type="molecule type" value="Genomic_DNA"/>
</dbReference>
<proteinExistence type="predicted"/>
<dbReference type="PANTHER" id="PTHR43475">
    <property type="entry name" value="METHYLTHIORIBOSE-1-PHOSPHATE ISOMERASE"/>
    <property type="match status" value="1"/>
</dbReference>
<dbReference type="InterPro" id="IPR000649">
    <property type="entry name" value="IF-2B-related"/>
</dbReference>
<evidence type="ECO:0008006" key="2">
    <source>
        <dbReference type="Google" id="ProtNLM"/>
    </source>
</evidence>
<organism evidence="1">
    <name type="scientific">marine metagenome</name>
    <dbReference type="NCBI Taxonomy" id="408172"/>
    <lineage>
        <taxon>unclassified sequences</taxon>
        <taxon>metagenomes</taxon>
        <taxon>ecological metagenomes</taxon>
    </lineage>
</organism>
<accession>A0A382MFN4</accession>
<dbReference type="Gene3D" id="3.40.50.10470">
    <property type="entry name" value="Translation initiation factor eif-2b, domain 2"/>
    <property type="match status" value="1"/>
</dbReference>
<name>A0A382MFN4_9ZZZZ</name>
<dbReference type="InterPro" id="IPR042529">
    <property type="entry name" value="IF_2B-like_C"/>
</dbReference>
<dbReference type="Pfam" id="PF01008">
    <property type="entry name" value="IF-2B"/>
    <property type="match status" value="1"/>
</dbReference>
<dbReference type="AlphaFoldDB" id="A0A382MFN4"/>
<sequence>HNIPFYVACPLSTIDRSIESGSDIPIEERPAKEVTGYQDFQWAAKGVGVRNPAFDVTPAELITGLITEKGIVYNPDTKKISNLFRR</sequence>
<dbReference type="InterPro" id="IPR037171">
    <property type="entry name" value="NagB/RpiA_transferase-like"/>
</dbReference>
<reference evidence="1" key="1">
    <citation type="submission" date="2018-05" db="EMBL/GenBank/DDBJ databases">
        <authorList>
            <person name="Lanie J.A."/>
            <person name="Ng W.-L."/>
            <person name="Kazmierczak K.M."/>
            <person name="Andrzejewski T.M."/>
            <person name="Davidsen T.M."/>
            <person name="Wayne K.J."/>
            <person name="Tettelin H."/>
            <person name="Glass J.I."/>
            <person name="Rusch D."/>
            <person name="Podicherti R."/>
            <person name="Tsui H.-C.T."/>
            <person name="Winkler M.E."/>
        </authorList>
    </citation>
    <scope>NUCLEOTIDE SEQUENCE</scope>
</reference>
<gene>
    <name evidence="1" type="ORF">METZ01_LOCUS300304</name>
</gene>